<feature type="compositionally biased region" description="Pro residues" evidence="8">
    <location>
        <begin position="28"/>
        <end position="39"/>
    </location>
</feature>
<dbReference type="PANTHER" id="PTHR48083:SF13">
    <property type="entry name" value="ACYL-COA DEHYDROGENASE FAMILY MEMBER 11"/>
    <property type="match status" value="1"/>
</dbReference>
<dbReference type="EMBL" id="JAPQKO010000001">
    <property type="protein sequence ID" value="KAJ5182729.1"/>
    <property type="molecule type" value="Genomic_DNA"/>
</dbReference>
<dbReference type="Gene3D" id="1.20.140.10">
    <property type="entry name" value="Butyryl-CoA Dehydrogenase, subunit A, domain 3"/>
    <property type="match status" value="1"/>
</dbReference>
<dbReference type="Pfam" id="PF02771">
    <property type="entry name" value="Acyl-CoA_dh_N"/>
    <property type="match status" value="1"/>
</dbReference>
<evidence type="ECO:0000256" key="4">
    <source>
        <dbReference type="ARBA" id="ARBA00022630"/>
    </source>
</evidence>
<dbReference type="Pfam" id="PF02770">
    <property type="entry name" value="Acyl-CoA_dh_M"/>
    <property type="match status" value="1"/>
</dbReference>
<dbReference type="InterPro" id="IPR006091">
    <property type="entry name" value="Acyl-CoA_Oxase/DH_mid-dom"/>
</dbReference>
<reference evidence="12" key="2">
    <citation type="journal article" date="2023" name="IMA Fungus">
        <title>Comparative genomic study of the Penicillium genus elucidates a diverse pangenome and 15 lateral gene transfer events.</title>
        <authorList>
            <person name="Petersen C."/>
            <person name="Sorensen T."/>
            <person name="Nielsen M.R."/>
            <person name="Sondergaard T.E."/>
            <person name="Sorensen J.L."/>
            <person name="Fitzpatrick D.A."/>
            <person name="Frisvad J.C."/>
            <person name="Nielsen K.L."/>
        </authorList>
    </citation>
    <scope>NUCLEOTIDE SEQUENCE</scope>
    <source>
        <strain evidence="12">IBT 21917</strain>
    </source>
</reference>
<feature type="domain" description="Acyl-CoA dehydrogenase/oxidase C-terminal" evidence="9">
    <location>
        <begin position="290"/>
        <end position="441"/>
    </location>
</feature>
<feature type="region of interest" description="Disordered" evidence="8">
    <location>
        <begin position="1"/>
        <end position="43"/>
    </location>
</feature>
<evidence type="ECO:0000259" key="11">
    <source>
        <dbReference type="Pfam" id="PF02771"/>
    </source>
</evidence>
<evidence type="ECO:0000259" key="10">
    <source>
        <dbReference type="Pfam" id="PF02770"/>
    </source>
</evidence>
<dbReference type="AlphaFoldDB" id="A0A9W9IPE4"/>
<evidence type="ECO:0000256" key="6">
    <source>
        <dbReference type="ARBA" id="ARBA00023002"/>
    </source>
</evidence>
<evidence type="ECO:0000313" key="12">
    <source>
        <dbReference type="EMBL" id="KAJ5182729.1"/>
    </source>
</evidence>
<dbReference type="Proteomes" id="UP001146351">
    <property type="component" value="Unassembled WGS sequence"/>
</dbReference>
<name>A0A9W9IPE4_9EURO</name>
<sequence length="476" mass="52413">MSASTRIPPIAQPFVSDRAKKTLDQVRIPPPPPPPPEPSLPRHRKTIANHPIITQVEEFVEKDCVPADAVFSAELGEGEKRWQTTPVVIEKLKAKAKQLGLWNMFLPKSHFKQGAGFTNLEYGLMAELLGKSKIASEATNNAAPDTGNMEVLAKYGNDAQKQQWLTPLLDGTIRSAFLMTEPDVASSDATNIELNIRREGNEYVLNGSKWWSSGAGDPRCKVYLVMGKSDPNNPDTYRQQSVVLVPADAPGIKVHRMLHVYGYDDAPHGHGHITFTNVRVPVSSMVLGEGRGFEIIQGRLGPGRIHHAMRTIGAAEKALEWLIARVNDERKQTFGKPLAAHGVILEWIARSRIEVDAARLIVLNAAIKIDQGDAKSALKEIAQAKVLVPQTALTIIDRAVQAYGAAGVCQDTPLAYLWAGIRTLRIADGPDEVHLQQLGRRENRARKDAVTAKLKWQQEESDRLLIASGYKPKSHL</sequence>
<accession>A0A9W9IPE4</accession>
<dbReference type="GO" id="GO:0005737">
    <property type="term" value="C:cytoplasm"/>
    <property type="evidence" value="ECO:0007669"/>
    <property type="project" value="TreeGrafter"/>
</dbReference>
<evidence type="ECO:0000256" key="7">
    <source>
        <dbReference type="RuleBase" id="RU362125"/>
    </source>
</evidence>
<keyword evidence="4 7" id="KW-0285">Flavoprotein</keyword>
<dbReference type="InterPro" id="IPR037069">
    <property type="entry name" value="AcylCoA_DH/ox_N_sf"/>
</dbReference>
<dbReference type="FunFam" id="2.40.110.10:FF:000002">
    <property type="entry name" value="Acyl-CoA dehydrogenase fadE12"/>
    <property type="match status" value="1"/>
</dbReference>
<dbReference type="SUPFAM" id="SSF47203">
    <property type="entry name" value="Acyl-CoA dehydrogenase C-terminal domain-like"/>
    <property type="match status" value="1"/>
</dbReference>
<evidence type="ECO:0000256" key="1">
    <source>
        <dbReference type="ARBA" id="ARBA00001974"/>
    </source>
</evidence>
<dbReference type="Gene3D" id="2.40.110.10">
    <property type="entry name" value="Butyryl-CoA Dehydrogenase, subunit A, domain 2"/>
    <property type="match status" value="1"/>
</dbReference>
<dbReference type="Gene3D" id="1.10.540.10">
    <property type="entry name" value="Acyl-CoA dehydrogenase/oxidase, N-terminal domain"/>
    <property type="match status" value="1"/>
</dbReference>
<dbReference type="InterPro" id="IPR009075">
    <property type="entry name" value="AcylCo_DH/oxidase_C"/>
</dbReference>
<reference evidence="12" key="1">
    <citation type="submission" date="2022-11" db="EMBL/GenBank/DDBJ databases">
        <authorList>
            <person name="Petersen C."/>
        </authorList>
    </citation>
    <scope>NUCLEOTIDE SEQUENCE</scope>
    <source>
        <strain evidence="12">IBT 21917</strain>
    </source>
</reference>
<keyword evidence="13" id="KW-1185">Reference proteome</keyword>
<dbReference type="PANTHER" id="PTHR48083">
    <property type="entry name" value="MEDIUM-CHAIN SPECIFIC ACYL-COA DEHYDROGENASE, MITOCHONDRIAL-RELATED"/>
    <property type="match status" value="1"/>
</dbReference>
<dbReference type="InterPro" id="IPR046373">
    <property type="entry name" value="Acyl-CoA_Oxase/DH_mid-dom_sf"/>
</dbReference>
<gene>
    <name evidence="12" type="ORF">N7492_000345</name>
</gene>
<evidence type="ECO:0000256" key="2">
    <source>
        <dbReference type="ARBA" id="ARBA00009347"/>
    </source>
</evidence>
<keyword evidence="5 7" id="KW-0274">FAD</keyword>
<organism evidence="12 13">
    <name type="scientific">Penicillium capsulatum</name>
    <dbReference type="NCBI Taxonomy" id="69766"/>
    <lineage>
        <taxon>Eukaryota</taxon>
        <taxon>Fungi</taxon>
        <taxon>Dikarya</taxon>
        <taxon>Ascomycota</taxon>
        <taxon>Pezizomycotina</taxon>
        <taxon>Eurotiomycetes</taxon>
        <taxon>Eurotiomycetidae</taxon>
        <taxon>Eurotiales</taxon>
        <taxon>Aspergillaceae</taxon>
        <taxon>Penicillium</taxon>
    </lineage>
</organism>
<dbReference type="OrthoDB" id="434771at2759"/>
<evidence type="ECO:0000256" key="3">
    <source>
        <dbReference type="ARBA" id="ARBA00011738"/>
    </source>
</evidence>
<dbReference type="InterPro" id="IPR050741">
    <property type="entry name" value="Acyl-CoA_dehydrogenase"/>
</dbReference>
<evidence type="ECO:0000256" key="8">
    <source>
        <dbReference type="SAM" id="MobiDB-lite"/>
    </source>
</evidence>
<protein>
    <recommendedName>
        <fullName evidence="14">Acyl-CoA dehydrogenase family protein</fullName>
    </recommendedName>
</protein>
<comment type="cofactor">
    <cofactor evidence="1 7">
        <name>FAD</name>
        <dbReference type="ChEBI" id="CHEBI:57692"/>
    </cofactor>
</comment>
<feature type="domain" description="Acyl-CoA dehydrogenase/oxidase N-terminal" evidence="11">
    <location>
        <begin position="72"/>
        <end position="171"/>
    </location>
</feature>
<dbReference type="InterPro" id="IPR036250">
    <property type="entry name" value="AcylCo_DH-like_C"/>
</dbReference>
<comment type="caution">
    <text evidence="12">The sequence shown here is derived from an EMBL/GenBank/DDBJ whole genome shotgun (WGS) entry which is preliminary data.</text>
</comment>
<dbReference type="Pfam" id="PF00441">
    <property type="entry name" value="Acyl-CoA_dh_1"/>
    <property type="match status" value="1"/>
</dbReference>
<dbReference type="GO" id="GO:0033539">
    <property type="term" value="P:fatty acid beta-oxidation using acyl-CoA dehydrogenase"/>
    <property type="evidence" value="ECO:0007669"/>
    <property type="project" value="TreeGrafter"/>
</dbReference>
<dbReference type="InterPro" id="IPR009100">
    <property type="entry name" value="AcylCoA_DH/oxidase_NM_dom_sf"/>
</dbReference>
<dbReference type="InterPro" id="IPR013786">
    <property type="entry name" value="AcylCoA_DH/ox_N"/>
</dbReference>
<dbReference type="SUPFAM" id="SSF56645">
    <property type="entry name" value="Acyl-CoA dehydrogenase NM domain-like"/>
    <property type="match status" value="1"/>
</dbReference>
<keyword evidence="6 7" id="KW-0560">Oxidoreductase</keyword>
<comment type="subunit">
    <text evidence="3">Homodimer.</text>
</comment>
<proteinExistence type="inferred from homology"/>
<evidence type="ECO:0000313" key="13">
    <source>
        <dbReference type="Proteomes" id="UP001146351"/>
    </source>
</evidence>
<feature type="domain" description="Acyl-CoA oxidase/dehydrogenase middle" evidence="10">
    <location>
        <begin position="176"/>
        <end position="278"/>
    </location>
</feature>
<dbReference type="GO" id="GO:0003995">
    <property type="term" value="F:acyl-CoA dehydrogenase activity"/>
    <property type="evidence" value="ECO:0007669"/>
    <property type="project" value="TreeGrafter"/>
</dbReference>
<dbReference type="GO" id="GO:0050660">
    <property type="term" value="F:flavin adenine dinucleotide binding"/>
    <property type="evidence" value="ECO:0007669"/>
    <property type="project" value="InterPro"/>
</dbReference>
<evidence type="ECO:0008006" key="14">
    <source>
        <dbReference type="Google" id="ProtNLM"/>
    </source>
</evidence>
<evidence type="ECO:0000259" key="9">
    <source>
        <dbReference type="Pfam" id="PF00441"/>
    </source>
</evidence>
<comment type="similarity">
    <text evidence="2 7">Belongs to the acyl-CoA dehydrogenase family.</text>
</comment>
<evidence type="ECO:0000256" key="5">
    <source>
        <dbReference type="ARBA" id="ARBA00022827"/>
    </source>
</evidence>